<evidence type="ECO:0000259" key="1">
    <source>
        <dbReference type="Pfam" id="PF13460"/>
    </source>
</evidence>
<comment type="caution">
    <text evidence="2">The sequence shown here is derived from an EMBL/GenBank/DDBJ whole genome shotgun (WGS) entry which is preliminary data.</text>
</comment>
<dbReference type="RefSeq" id="WP_127907290.1">
    <property type="nucleotide sequence ID" value="NZ_RQXX01000005.1"/>
</dbReference>
<gene>
    <name evidence="2" type="ORF">EKE94_14130</name>
</gene>
<proteinExistence type="predicted"/>
<reference evidence="2 3" key="1">
    <citation type="submission" date="2018-11" db="EMBL/GenBank/DDBJ databases">
        <title>Mesobaculum littorinae gen. nov., sp. nov., isolated from Littorina scabra that represents a novel genus of the order Rhodobacteraceae.</title>
        <authorList>
            <person name="Li F."/>
        </authorList>
    </citation>
    <scope>NUCLEOTIDE SEQUENCE [LARGE SCALE GENOMIC DNA]</scope>
    <source>
        <strain evidence="2 3">M0103</strain>
    </source>
</reference>
<dbReference type="OrthoDB" id="7352262at2"/>
<dbReference type="AlphaFoldDB" id="A0A438AEP7"/>
<dbReference type="EMBL" id="RQXX01000005">
    <property type="protein sequence ID" value="RVV97164.1"/>
    <property type="molecule type" value="Genomic_DNA"/>
</dbReference>
<dbReference type="InterPro" id="IPR051604">
    <property type="entry name" value="Ergot_Alk_Oxidoreductase"/>
</dbReference>
<feature type="domain" description="NAD(P)-binding" evidence="1">
    <location>
        <begin position="8"/>
        <end position="190"/>
    </location>
</feature>
<sequence length="297" mass="32167">MIVVTTPTGNIGRQVVSWLIAAGAHVRVIARDPSKLPKGPRGRFELVEGAHDDAATLARALEGAKSLFWLPPGDMTLPSPEAAYVDFARPLLGALQDHPSMRVVGVSALGRGWPKQAGHVTATLKADDLISETGVPYRALCCGSLMENILRQRDMIAEKGVFFWPSPSELKLPYVATRDVAAVAARLLLDETWTGHEELQMPGPEDLSFDQMAQIMSDTLQKPVSFQEIGMEDMRGMLIANGASAGMARSMIQMLTAKNAGLDHMAPRAFAAETPTTFREWCRIVLEPAIVAAEGRP</sequence>
<keyword evidence="3" id="KW-1185">Reference proteome</keyword>
<dbReference type="InterPro" id="IPR016040">
    <property type="entry name" value="NAD(P)-bd_dom"/>
</dbReference>
<evidence type="ECO:0000313" key="3">
    <source>
        <dbReference type="Proteomes" id="UP000285908"/>
    </source>
</evidence>
<protein>
    <submittedName>
        <fullName evidence="2">NmrA family transcriptional regulator</fullName>
    </submittedName>
</protein>
<name>A0A438AEP7_9RHOB</name>
<dbReference type="Proteomes" id="UP000285908">
    <property type="component" value="Unassembled WGS sequence"/>
</dbReference>
<dbReference type="Pfam" id="PF13460">
    <property type="entry name" value="NAD_binding_10"/>
    <property type="match status" value="1"/>
</dbReference>
<organism evidence="2 3">
    <name type="scientific">Mesobaculum littorinae</name>
    <dbReference type="NCBI Taxonomy" id="2486419"/>
    <lineage>
        <taxon>Bacteria</taxon>
        <taxon>Pseudomonadati</taxon>
        <taxon>Pseudomonadota</taxon>
        <taxon>Alphaproteobacteria</taxon>
        <taxon>Rhodobacterales</taxon>
        <taxon>Roseobacteraceae</taxon>
        <taxon>Mesobaculum</taxon>
    </lineage>
</organism>
<evidence type="ECO:0000313" key="2">
    <source>
        <dbReference type="EMBL" id="RVV97164.1"/>
    </source>
</evidence>
<dbReference type="SUPFAM" id="SSF51735">
    <property type="entry name" value="NAD(P)-binding Rossmann-fold domains"/>
    <property type="match status" value="1"/>
</dbReference>
<accession>A0A438AEP7</accession>
<dbReference type="Gene3D" id="3.40.50.720">
    <property type="entry name" value="NAD(P)-binding Rossmann-like Domain"/>
    <property type="match status" value="1"/>
</dbReference>
<dbReference type="Gene3D" id="3.90.25.10">
    <property type="entry name" value="UDP-galactose 4-epimerase, domain 1"/>
    <property type="match status" value="1"/>
</dbReference>
<dbReference type="PANTHER" id="PTHR43162">
    <property type="match status" value="1"/>
</dbReference>
<dbReference type="PANTHER" id="PTHR43162:SF1">
    <property type="entry name" value="PRESTALK A DIFFERENTIATION PROTEIN A"/>
    <property type="match status" value="1"/>
</dbReference>
<dbReference type="InterPro" id="IPR036291">
    <property type="entry name" value="NAD(P)-bd_dom_sf"/>
</dbReference>